<sequence length="226" mass="24243">MPSQSSDVEQQRRDARRAAARTRQANFRARERARGLEMVTLKVPVSMRDALARLAACIRAEEPSEEALDAAFVELRAEVAARRAGSTPPVGEAPPEPVAESAPAPVEKAAPQPWVDLAGLWRSSATVASVTDFSVMMADLGGTLYARWTAKLQRPDGIASVDAYVRGSRSGPSDTVVNVDRMKLGGRTLQFQGVITGPERMEGTLTLYTSPEDSGTPHPAVFTRAG</sequence>
<proteinExistence type="predicted"/>
<accession>A0A6J4M788</accession>
<evidence type="ECO:0000256" key="1">
    <source>
        <dbReference type="SAM" id="MobiDB-lite"/>
    </source>
</evidence>
<organism evidence="2">
    <name type="scientific">uncultured Gemmatimonadota bacterium</name>
    <dbReference type="NCBI Taxonomy" id="203437"/>
    <lineage>
        <taxon>Bacteria</taxon>
        <taxon>Pseudomonadati</taxon>
        <taxon>Gemmatimonadota</taxon>
        <taxon>environmental samples</taxon>
    </lineage>
</organism>
<feature type="region of interest" description="Disordered" evidence="1">
    <location>
        <begin position="84"/>
        <end position="106"/>
    </location>
</feature>
<reference evidence="2" key="1">
    <citation type="submission" date="2020-02" db="EMBL/GenBank/DDBJ databases">
        <authorList>
            <person name="Meier V. D."/>
        </authorList>
    </citation>
    <scope>NUCLEOTIDE SEQUENCE</scope>
    <source>
        <strain evidence="2">AVDCRST_MAG68</strain>
    </source>
</reference>
<name>A0A6J4M788_9BACT</name>
<gene>
    <name evidence="2" type="ORF">AVDCRST_MAG68-3709</name>
</gene>
<feature type="region of interest" description="Disordered" evidence="1">
    <location>
        <begin position="1"/>
        <end position="26"/>
    </location>
</feature>
<protein>
    <submittedName>
        <fullName evidence="2">Uncharacterized protein</fullName>
    </submittedName>
</protein>
<dbReference type="AlphaFoldDB" id="A0A6J4M788"/>
<dbReference type="EMBL" id="CADCTW010000172">
    <property type="protein sequence ID" value="CAA9351275.1"/>
    <property type="molecule type" value="Genomic_DNA"/>
</dbReference>
<evidence type="ECO:0000313" key="2">
    <source>
        <dbReference type="EMBL" id="CAA9351275.1"/>
    </source>
</evidence>